<dbReference type="GeneID" id="136081397"/>
<proteinExistence type="predicted"/>
<evidence type="ECO:0000313" key="2">
    <source>
        <dbReference type="RefSeq" id="XP_065654783.1"/>
    </source>
</evidence>
<sequence>MLDDKYLFSVDLNGNNVHRVENSDAREFQNIKVYESDLWYAAQHGIINDLLIINGKAENILGNSNTLLEKRKLVLELPKLDKEYLVSFYVYPKKFVAGWHSVIHFSIGSNFCHYGDRVPGICFHADGKNGHYISAPTNDNGLQPVIVLPAGL</sequence>
<accession>A0ABM4BZS7</accession>
<gene>
    <name evidence="2" type="primary">LOC136081397</name>
</gene>
<name>A0ABM4BZS7_HYDVU</name>
<evidence type="ECO:0000313" key="1">
    <source>
        <dbReference type="Proteomes" id="UP001652625"/>
    </source>
</evidence>
<reference evidence="2" key="1">
    <citation type="submission" date="2025-08" db="UniProtKB">
        <authorList>
            <consortium name="RefSeq"/>
        </authorList>
    </citation>
    <scope>IDENTIFICATION</scope>
</reference>
<organism evidence="1 2">
    <name type="scientific">Hydra vulgaris</name>
    <name type="common">Hydra</name>
    <name type="synonym">Hydra attenuata</name>
    <dbReference type="NCBI Taxonomy" id="6087"/>
    <lineage>
        <taxon>Eukaryota</taxon>
        <taxon>Metazoa</taxon>
        <taxon>Cnidaria</taxon>
        <taxon>Hydrozoa</taxon>
        <taxon>Hydroidolina</taxon>
        <taxon>Anthoathecata</taxon>
        <taxon>Aplanulata</taxon>
        <taxon>Hydridae</taxon>
        <taxon>Hydra</taxon>
    </lineage>
</organism>
<protein>
    <submittedName>
        <fullName evidence="2">Uncharacterized protein LOC136081397</fullName>
    </submittedName>
</protein>
<keyword evidence="1" id="KW-1185">Reference proteome</keyword>
<dbReference type="RefSeq" id="XP_065654783.1">
    <property type="nucleotide sequence ID" value="XM_065798711.1"/>
</dbReference>
<dbReference type="Proteomes" id="UP001652625">
    <property type="component" value="Chromosome 06"/>
</dbReference>